<name>A0ACC0CGQ3_CATRO</name>
<reference evidence="2" key="1">
    <citation type="journal article" date="2023" name="Nat. Plants">
        <title>Single-cell RNA sequencing provides a high-resolution roadmap for understanding the multicellular compartmentation of specialized metabolism.</title>
        <authorList>
            <person name="Sun S."/>
            <person name="Shen X."/>
            <person name="Li Y."/>
            <person name="Li Y."/>
            <person name="Wang S."/>
            <person name="Li R."/>
            <person name="Zhang H."/>
            <person name="Shen G."/>
            <person name="Guo B."/>
            <person name="Wei J."/>
            <person name="Xu J."/>
            <person name="St-Pierre B."/>
            <person name="Chen S."/>
            <person name="Sun C."/>
        </authorList>
    </citation>
    <scope>NUCLEOTIDE SEQUENCE [LARGE SCALE GENOMIC DNA]</scope>
</reference>
<organism evidence="1 2">
    <name type="scientific">Catharanthus roseus</name>
    <name type="common">Madagascar periwinkle</name>
    <name type="synonym">Vinca rosea</name>
    <dbReference type="NCBI Taxonomy" id="4058"/>
    <lineage>
        <taxon>Eukaryota</taxon>
        <taxon>Viridiplantae</taxon>
        <taxon>Streptophyta</taxon>
        <taxon>Embryophyta</taxon>
        <taxon>Tracheophyta</taxon>
        <taxon>Spermatophyta</taxon>
        <taxon>Magnoliopsida</taxon>
        <taxon>eudicotyledons</taxon>
        <taxon>Gunneridae</taxon>
        <taxon>Pentapetalae</taxon>
        <taxon>asterids</taxon>
        <taxon>lamiids</taxon>
        <taxon>Gentianales</taxon>
        <taxon>Apocynaceae</taxon>
        <taxon>Rauvolfioideae</taxon>
        <taxon>Vinceae</taxon>
        <taxon>Catharanthinae</taxon>
        <taxon>Catharanthus</taxon>
    </lineage>
</organism>
<sequence>MEIRLLLTLCDPCWNIRYVIKYYEGRQTTAMFAALVMETDTVAEQSLMIEENMPRRRLIDAERARFPYCIVWTPLPVLSWFVPFIGHIGICREDGVILDFAGPNFVCVDNFAFGAPTRYVQLKKEQCNSFQHSAEYGIEDSYDSNELERDLSSWDDSLRKSTQEFQHQSYNILTCNCHSFVANCLNRLGFQAGRWNVVNLAIFIFLNGSWVSKSAFVKSYLPFIIVFVMGLTFGGWSFITYLAAFVFLLVAHVACGNVASKGDEPQSKSLKEAKSVSPFSCEEIPKMAEEGQVISCHTMEAWTEQLQKGNDSNKLVPLIENFYFYVSEMACGSSFGFDFVLYYRLGYLRISGLLNLVSVFIGLLMKIVVDFTASWCGPCRFIAPFLSELAKKLPTVTFIKVDVDELKDVASDWAVEAMPTFMFLKNGKIIDKVVGAKKEELQQTIAKHMTPTTATA</sequence>
<protein>
    <submittedName>
        <fullName evidence="1">Uncharacterized protein</fullName>
    </submittedName>
</protein>
<dbReference type="EMBL" id="CM044701">
    <property type="protein sequence ID" value="KAI5684139.1"/>
    <property type="molecule type" value="Genomic_DNA"/>
</dbReference>
<evidence type="ECO:0000313" key="2">
    <source>
        <dbReference type="Proteomes" id="UP001060085"/>
    </source>
</evidence>
<evidence type="ECO:0000313" key="1">
    <source>
        <dbReference type="EMBL" id="KAI5684139.1"/>
    </source>
</evidence>
<dbReference type="Proteomes" id="UP001060085">
    <property type="component" value="Linkage Group LG01"/>
</dbReference>
<gene>
    <name evidence="1" type="ORF">M9H77_05367</name>
</gene>
<proteinExistence type="predicted"/>
<accession>A0ACC0CGQ3</accession>
<keyword evidence="2" id="KW-1185">Reference proteome</keyword>
<comment type="caution">
    <text evidence="1">The sequence shown here is derived from an EMBL/GenBank/DDBJ whole genome shotgun (WGS) entry which is preliminary data.</text>
</comment>